<evidence type="ECO:0000313" key="3">
    <source>
        <dbReference type="Proteomes" id="UP001066276"/>
    </source>
</evidence>
<dbReference type="AlphaFoldDB" id="A0AAV7N0V1"/>
<accession>A0AAV7N0V1</accession>
<proteinExistence type="predicted"/>
<protein>
    <submittedName>
        <fullName evidence="2">Uncharacterized protein</fullName>
    </submittedName>
</protein>
<feature type="transmembrane region" description="Helical" evidence="1">
    <location>
        <begin position="16"/>
        <end position="39"/>
    </location>
</feature>
<reference evidence="2" key="1">
    <citation type="journal article" date="2022" name="bioRxiv">
        <title>Sequencing and chromosome-scale assembly of the giantPleurodeles waltlgenome.</title>
        <authorList>
            <person name="Brown T."/>
            <person name="Elewa A."/>
            <person name="Iarovenko S."/>
            <person name="Subramanian E."/>
            <person name="Araus A.J."/>
            <person name="Petzold A."/>
            <person name="Susuki M."/>
            <person name="Suzuki K.-i.T."/>
            <person name="Hayashi T."/>
            <person name="Toyoda A."/>
            <person name="Oliveira C."/>
            <person name="Osipova E."/>
            <person name="Leigh N.D."/>
            <person name="Simon A."/>
            <person name="Yun M.H."/>
        </authorList>
    </citation>
    <scope>NUCLEOTIDE SEQUENCE</scope>
    <source>
        <strain evidence="2">20211129_DDA</strain>
        <tissue evidence="2">Liver</tissue>
    </source>
</reference>
<evidence type="ECO:0000313" key="2">
    <source>
        <dbReference type="EMBL" id="KAJ1106295.1"/>
    </source>
</evidence>
<keyword evidence="1" id="KW-0472">Membrane</keyword>
<sequence length="94" mass="10604">MGTKLTSNSKRFKATLYLPLCITLGMITFVALEVFLLHVQEQETILDWFRAGHLLLMSFLLLNTFGNVVKFLRTNPSIKGVLLTDCSVGQGWEL</sequence>
<dbReference type="Proteomes" id="UP001066276">
    <property type="component" value="Chromosome 9"/>
</dbReference>
<feature type="transmembrane region" description="Helical" evidence="1">
    <location>
        <begin position="51"/>
        <end position="69"/>
    </location>
</feature>
<keyword evidence="1" id="KW-0812">Transmembrane</keyword>
<organism evidence="2 3">
    <name type="scientific">Pleurodeles waltl</name>
    <name type="common">Iberian ribbed newt</name>
    <dbReference type="NCBI Taxonomy" id="8319"/>
    <lineage>
        <taxon>Eukaryota</taxon>
        <taxon>Metazoa</taxon>
        <taxon>Chordata</taxon>
        <taxon>Craniata</taxon>
        <taxon>Vertebrata</taxon>
        <taxon>Euteleostomi</taxon>
        <taxon>Amphibia</taxon>
        <taxon>Batrachia</taxon>
        <taxon>Caudata</taxon>
        <taxon>Salamandroidea</taxon>
        <taxon>Salamandridae</taxon>
        <taxon>Pleurodelinae</taxon>
        <taxon>Pleurodeles</taxon>
    </lineage>
</organism>
<evidence type="ECO:0000256" key="1">
    <source>
        <dbReference type="SAM" id="Phobius"/>
    </source>
</evidence>
<gene>
    <name evidence="2" type="ORF">NDU88_003696</name>
</gene>
<dbReference type="EMBL" id="JANPWB010000013">
    <property type="protein sequence ID" value="KAJ1106295.1"/>
    <property type="molecule type" value="Genomic_DNA"/>
</dbReference>
<keyword evidence="1" id="KW-1133">Transmembrane helix</keyword>
<keyword evidence="3" id="KW-1185">Reference proteome</keyword>
<name>A0AAV7N0V1_PLEWA</name>
<comment type="caution">
    <text evidence="2">The sequence shown here is derived from an EMBL/GenBank/DDBJ whole genome shotgun (WGS) entry which is preliminary data.</text>
</comment>